<evidence type="ECO:0000313" key="1">
    <source>
        <dbReference type="EMBL" id="RUL87120.1"/>
    </source>
</evidence>
<sequence>MVIDRPRPRGPTLSRAAGPLGGPLLLLSLIATTADARQTGDAVASPTLERVDRSLSLSRPGRGEEGDHRRRWLTWRVEYRLVNAGRAPLVVEPGTVFCTVEGWASNSRAEGHGLPRRADHALSAGDGFESVAMLLDGDEPTDCCEERATLQVWPDHEPAPPEPVPGADCSLPEGPMLVPPGDVLRARLSLEHRHHLHGPVEPLLGEREISLRIGPASFRDAVLLERPAGPDGPIDRLGPIPAERLDPRVYFSPPNSLYLDAALAGFRSFQFRDLKVPRDADMRLRFRYFRSLDSTGGARVELKQYQDVPNAYRMLTESKRVDELVRLGSWTLVEHRFRSDPRATTMQLKFILDCEGDGPAALWVDDVSLEPVDRPGEDP</sequence>
<organism evidence="1 2">
    <name type="scientific">Tautonia sociabilis</name>
    <dbReference type="NCBI Taxonomy" id="2080755"/>
    <lineage>
        <taxon>Bacteria</taxon>
        <taxon>Pseudomonadati</taxon>
        <taxon>Planctomycetota</taxon>
        <taxon>Planctomycetia</taxon>
        <taxon>Isosphaerales</taxon>
        <taxon>Isosphaeraceae</taxon>
        <taxon>Tautonia</taxon>
    </lineage>
</organism>
<reference evidence="1 2" key="1">
    <citation type="submission" date="2018-12" db="EMBL/GenBank/DDBJ databases">
        <authorList>
            <person name="Toschakov S.V."/>
        </authorList>
    </citation>
    <scope>NUCLEOTIDE SEQUENCE [LARGE SCALE GENOMIC DNA]</scope>
    <source>
        <strain evidence="1 2">GM2012</strain>
    </source>
</reference>
<protein>
    <submittedName>
        <fullName evidence="1">Uncharacterized protein</fullName>
    </submittedName>
</protein>
<comment type="caution">
    <text evidence="1">The sequence shown here is derived from an EMBL/GenBank/DDBJ whole genome shotgun (WGS) entry which is preliminary data.</text>
</comment>
<keyword evidence="2" id="KW-1185">Reference proteome</keyword>
<accession>A0A432MIR8</accession>
<gene>
    <name evidence="1" type="ORF">TsocGM_13640</name>
</gene>
<dbReference type="Proteomes" id="UP000280296">
    <property type="component" value="Unassembled WGS sequence"/>
</dbReference>
<dbReference type="RefSeq" id="WP_126726024.1">
    <property type="nucleotide sequence ID" value="NZ_RYZH01000025.1"/>
</dbReference>
<dbReference type="EMBL" id="RYZH01000025">
    <property type="protein sequence ID" value="RUL87120.1"/>
    <property type="molecule type" value="Genomic_DNA"/>
</dbReference>
<evidence type="ECO:0000313" key="2">
    <source>
        <dbReference type="Proteomes" id="UP000280296"/>
    </source>
</evidence>
<name>A0A432MIR8_9BACT</name>
<reference evidence="1 2" key="2">
    <citation type="submission" date="2019-01" db="EMBL/GenBank/DDBJ databases">
        <title>Tautonia sociabilis, a novel thermotolerant planctomycete of Isosphaeraceae family, isolated from a 4000 m deep subterranean habitat.</title>
        <authorList>
            <person name="Kovaleva O.L."/>
            <person name="Elcheninov A.G."/>
            <person name="Van Heerden E."/>
            <person name="Toshchakov S.V."/>
            <person name="Novikov A."/>
            <person name="Bonch-Osmolovskaya E.A."/>
            <person name="Kublanov I.V."/>
        </authorList>
    </citation>
    <scope>NUCLEOTIDE SEQUENCE [LARGE SCALE GENOMIC DNA]</scope>
    <source>
        <strain evidence="1 2">GM2012</strain>
    </source>
</reference>
<proteinExistence type="predicted"/>
<dbReference type="AlphaFoldDB" id="A0A432MIR8"/>
<dbReference type="Gene3D" id="2.60.120.260">
    <property type="entry name" value="Galactose-binding domain-like"/>
    <property type="match status" value="1"/>
</dbReference>
<dbReference type="OrthoDB" id="267665at2"/>